<evidence type="ECO:0000256" key="4">
    <source>
        <dbReference type="ARBA" id="ARBA00022448"/>
    </source>
</evidence>
<keyword evidence="18" id="KW-0325">Glycoprotein</keyword>
<gene>
    <name evidence="26" type="ORF">chiPu_0003769</name>
</gene>
<evidence type="ECO:0000256" key="13">
    <source>
        <dbReference type="ARBA" id="ARBA00022840"/>
    </source>
</evidence>
<evidence type="ECO:0000256" key="18">
    <source>
        <dbReference type="ARBA" id="ARBA00023180"/>
    </source>
</evidence>
<keyword evidence="5" id="KW-0217">Developmental protein</keyword>
<keyword evidence="8" id="KW-0808">Transferase</keyword>
<dbReference type="SUPFAM" id="SSF56112">
    <property type="entry name" value="Protein kinase-like (PK-like)"/>
    <property type="match status" value="1"/>
</dbReference>
<keyword evidence="11" id="KW-0418">Kinase</keyword>
<feature type="domain" description="Protein kinase" evidence="25">
    <location>
        <begin position="166"/>
        <end position="526"/>
    </location>
</feature>
<dbReference type="AlphaFoldDB" id="A0A401S4U3"/>
<dbReference type="InterPro" id="IPR042983">
    <property type="entry name" value="PKDCC"/>
</dbReference>
<protein>
    <recommendedName>
        <fullName evidence="20">Extracellular tyrosine-protein kinase PKDCC</fullName>
        <ecNumber evidence="3">2.7.10.2</ecNumber>
    </recommendedName>
    <alternativeName>
        <fullName evidence="21">Protein kinase domain-containing protein, cytoplasmic</fullName>
    </alternativeName>
    <alternativeName>
        <fullName evidence="22">Protein kinase-like protein SgK493</fullName>
    </alternativeName>
    <alternativeName>
        <fullName evidence="23">Sugen kinase 493</fullName>
    </alternativeName>
    <alternativeName>
        <fullName evidence="24">Vertebrate lonesome kinase</fullName>
    </alternativeName>
</protein>
<dbReference type="GO" id="GO:0001501">
    <property type="term" value="P:skeletal system development"/>
    <property type="evidence" value="ECO:0007669"/>
    <property type="project" value="TreeGrafter"/>
</dbReference>
<sequence>MAESGCTAAGEAEKERGCDVRILRLRALTSEYISAARPGQGTVRMGKLSSVSVSAVLLLTLALLILKAPGSSRWRKGAAVSDEQESFCTSRQRELANALEGRVEEIIRYQDVHWERPVSLPEPSSHFQESSLGRAQAGGDVFNKKTRRAVGNLSKGTVGCNDFRNITGIEFLGSGYTKTVLKGTLQDGTAVALKTVNSQGDEVKRCLQRYGQQRDCFRLAAYKIIKEMILLQKLQHPNIIQLYGQCYSGSLQDGPVITAVVEQGAPVEMIQLLQTPWEERFRICLSLMKLLHYLAHSPLGSVLLLDFQPRQFVLVDGELKVTDLDDVSTEELPCTTDSDCVIEFPTRSFSLRCAADGKCHKINEKRNLYNAFRFFLTYLLPYGAPSTLRPLLWKIMNATGDLQYGINETLEAFEEVLYLYKSGLPRINYSQSWLEDYKIYEGFRIHDNLDYKCWPSYNHQGCLLSVHNTEEAAAICHSQQQCQSFTFTQQKTWLGRYLVSFRSSTKLVLDSNSTVYMKSRSLRATM</sequence>
<keyword evidence="17" id="KW-0829">Tyrosine-protein kinase</keyword>
<dbReference type="GO" id="GO:0005524">
    <property type="term" value="F:ATP binding"/>
    <property type="evidence" value="ECO:0007669"/>
    <property type="project" value="UniProtKB-KW"/>
</dbReference>
<dbReference type="InterPro" id="IPR000719">
    <property type="entry name" value="Prot_kinase_dom"/>
</dbReference>
<dbReference type="GO" id="GO:0030154">
    <property type="term" value="P:cell differentiation"/>
    <property type="evidence" value="ECO:0007669"/>
    <property type="project" value="UniProtKB-KW"/>
</dbReference>
<evidence type="ECO:0000256" key="17">
    <source>
        <dbReference type="ARBA" id="ARBA00023137"/>
    </source>
</evidence>
<dbReference type="GO" id="GO:0005794">
    <property type="term" value="C:Golgi apparatus"/>
    <property type="evidence" value="ECO:0007669"/>
    <property type="project" value="UniProtKB-SubCell"/>
</dbReference>
<name>A0A401S4U3_CHIPU</name>
<evidence type="ECO:0000313" key="27">
    <source>
        <dbReference type="Proteomes" id="UP000287033"/>
    </source>
</evidence>
<evidence type="ECO:0000256" key="15">
    <source>
        <dbReference type="ARBA" id="ARBA00022927"/>
    </source>
</evidence>
<evidence type="ECO:0000256" key="23">
    <source>
        <dbReference type="ARBA" id="ARBA00080589"/>
    </source>
</evidence>
<accession>A0A401S4U3</accession>
<dbReference type="GO" id="GO:0015031">
    <property type="term" value="P:protein transport"/>
    <property type="evidence" value="ECO:0007669"/>
    <property type="project" value="UniProtKB-KW"/>
</dbReference>
<evidence type="ECO:0000256" key="21">
    <source>
        <dbReference type="ARBA" id="ARBA00078617"/>
    </source>
</evidence>
<keyword evidence="15" id="KW-0653">Protein transport</keyword>
<dbReference type="PANTHER" id="PTHR46448:SF2">
    <property type="entry name" value="PROTEIN KINASE DOMAIN-CONTAINING PROTEIN"/>
    <property type="match status" value="1"/>
</dbReference>
<evidence type="ECO:0000256" key="8">
    <source>
        <dbReference type="ARBA" id="ARBA00022679"/>
    </source>
</evidence>
<keyword evidence="16" id="KW-0333">Golgi apparatus</keyword>
<evidence type="ECO:0000256" key="19">
    <source>
        <dbReference type="ARBA" id="ARBA00051942"/>
    </source>
</evidence>
<keyword evidence="6" id="KW-0964">Secreted</keyword>
<evidence type="ECO:0000259" key="25">
    <source>
        <dbReference type="PROSITE" id="PS50011"/>
    </source>
</evidence>
<evidence type="ECO:0000256" key="14">
    <source>
        <dbReference type="ARBA" id="ARBA00022855"/>
    </source>
</evidence>
<dbReference type="InterPro" id="IPR011009">
    <property type="entry name" value="Kinase-like_dom_sf"/>
</dbReference>
<evidence type="ECO:0000256" key="2">
    <source>
        <dbReference type="ARBA" id="ARBA00004613"/>
    </source>
</evidence>
<evidence type="ECO:0000256" key="1">
    <source>
        <dbReference type="ARBA" id="ARBA00004555"/>
    </source>
</evidence>
<evidence type="ECO:0000256" key="3">
    <source>
        <dbReference type="ARBA" id="ARBA00011903"/>
    </source>
</evidence>
<dbReference type="PANTHER" id="PTHR46448">
    <property type="entry name" value="PROTEIN KINASE DOMAIN-CONTAINING PROTEIN"/>
    <property type="match status" value="1"/>
</dbReference>
<dbReference type="EMBL" id="BEZZ01000084">
    <property type="protein sequence ID" value="GCC25359.1"/>
    <property type="molecule type" value="Genomic_DNA"/>
</dbReference>
<keyword evidence="9" id="KW-0732">Signal</keyword>
<comment type="catalytic activity">
    <reaction evidence="19">
        <text>L-tyrosyl-[protein] + ATP = O-phospho-L-tyrosyl-[protein] + ADP + H(+)</text>
        <dbReference type="Rhea" id="RHEA:10596"/>
        <dbReference type="Rhea" id="RHEA-COMP:10136"/>
        <dbReference type="Rhea" id="RHEA-COMP:20101"/>
        <dbReference type="ChEBI" id="CHEBI:15378"/>
        <dbReference type="ChEBI" id="CHEBI:30616"/>
        <dbReference type="ChEBI" id="CHEBI:46858"/>
        <dbReference type="ChEBI" id="CHEBI:61978"/>
        <dbReference type="ChEBI" id="CHEBI:456216"/>
        <dbReference type="EC" id="2.7.10.2"/>
    </reaction>
    <physiologicalReaction direction="left-to-right" evidence="19">
        <dbReference type="Rhea" id="RHEA:10597"/>
    </physiologicalReaction>
</comment>
<evidence type="ECO:0000256" key="11">
    <source>
        <dbReference type="ARBA" id="ARBA00022777"/>
    </source>
</evidence>
<dbReference type="GO" id="GO:0001503">
    <property type="term" value="P:ossification"/>
    <property type="evidence" value="ECO:0007669"/>
    <property type="project" value="UniProtKB-KW"/>
</dbReference>
<evidence type="ECO:0000256" key="22">
    <source>
        <dbReference type="ARBA" id="ARBA00079014"/>
    </source>
</evidence>
<evidence type="ECO:0000256" key="24">
    <source>
        <dbReference type="ARBA" id="ARBA00082327"/>
    </source>
</evidence>
<dbReference type="Proteomes" id="UP000287033">
    <property type="component" value="Unassembled WGS sequence"/>
</dbReference>
<dbReference type="GO" id="GO:0004715">
    <property type="term" value="F:non-membrane spanning protein tyrosine kinase activity"/>
    <property type="evidence" value="ECO:0007669"/>
    <property type="project" value="UniProtKB-EC"/>
</dbReference>
<dbReference type="GO" id="GO:0005576">
    <property type="term" value="C:extracellular region"/>
    <property type="evidence" value="ECO:0007669"/>
    <property type="project" value="UniProtKB-SubCell"/>
</dbReference>
<evidence type="ECO:0000256" key="7">
    <source>
        <dbReference type="ARBA" id="ARBA00022553"/>
    </source>
</evidence>
<dbReference type="Gene3D" id="1.10.510.10">
    <property type="entry name" value="Transferase(Phosphotransferase) domain 1"/>
    <property type="match status" value="1"/>
</dbReference>
<dbReference type="EC" id="2.7.10.2" evidence="3"/>
<dbReference type="FunFam" id="1.10.510.10:FF:000552">
    <property type="entry name" value="extracellular tyrosine-protein kinase PKDCC isoform X5"/>
    <property type="match status" value="1"/>
</dbReference>
<keyword evidence="4" id="KW-0813">Transport</keyword>
<evidence type="ECO:0000256" key="9">
    <source>
        <dbReference type="ARBA" id="ARBA00022729"/>
    </source>
</evidence>
<dbReference type="InterPro" id="IPR022049">
    <property type="entry name" value="FAM69_kinase_dom"/>
</dbReference>
<dbReference type="OrthoDB" id="4062651at2759"/>
<keyword evidence="7" id="KW-0597">Phosphoprotein</keyword>
<evidence type="ECO:0000256" key="16">
    <source>
        <dbReference type="ARBA" id="ARBA00023034"/>
    </source>
</evidence>
<keyword evidence="14" id="KW-0892">Osteogenesis</keyword>
<evidence type="ECO:0000256" key="10">
    <source>
        <dbReference type="ARBA" id="ARBA00022741"/>
    </source>
</evidence>
<dbReference type="Pfam" id="PF12260">
    <property type="entry name" value="PIP49_C"/>
    <property type="match status" value="1"/>
</dbReference>
<evidence type="ECO:0000256" key="5">
    <source>
        <dbReference type="ARBA" id="ARBA00022473"/>
    </source>
</evidence>
<dbReference type="PROSITE" id="PS50011">
    <property type="entry name" value="PROTEIN_KINASE_DOM"/>
    <property type="match status" value="1"/>
</dbReference>
<comment type="caution">
    <text evidence="26">The sequence shown here is derived from an EMBL/GenBank/DDBJ whole genome shotgun (WGS) entry which is preliminary data.</text>
</comment>
<comment type="subcellular location">
    <subcellularLocation>
        <location evidence="1">Golgi apparatus</location>
    </subcellularLocation>
    <subcellularLocation>
        <location evidence="2">Secreted</location>
    </subcellularLocation>
</comment>
<proteinExistence type="predicted"/>
<evidence type="ECO:0000256" key="20">
    <source>
        <dbReference type="ARBA" id="ARBA00072258"/>
    </source>
</evidence>
<dbReference type="OMA" id="SHPQCQS"/>
<keyword evidence="13" id="KW-0067">ATP-binding</keyword>
<keyword evidence="10" id="KW-0547">Nucleotide-binding</keyword>
<keyword evidence="12" id="KW-0221">Differentiation</keyword>
<evidence type="ECO:0000256" key="12">
    <source>
        <dbReference type="ARBA" id="ARBA00022782"/>
    </source>
</evidence>
<dbReference type="STRING" id="137246.A0A401S4U3"/>
<reference evidence="26 27" key="1">
    <citation type="journal article" date="2018" name="Nat. Ecol. Evol.">
        <title>Shark genomes provide insights into elasmobranch evolution and the origin of vertebrates.</title>
        <authorList>
            <person name="Hara Y"/>
            <person name="Yamaguchi K"/>
            <person name="Onimaru K"/>
            <person name="Kadota M"/>
            <person name="Koyanagi M"/>
            <person name="Keeley SD"/>
            <person name="Tatsumi K"/>
            <person name="Tanaka K"/>
            <person name="Motone F"/>
            <person name="Kageyama Y"/>
            <person name="Nozu R"/>
            <person name="Adachi N"/>
            <person name="Nishimura O"/>
            <person name="Nakagawa R"/>
            <person name="Tanegashima C"/>
            <person name="Kiyatake I"/>
            <person name="Matsumoto R"/>
            <person name="Murakumo K"/>
            <person name="Nishida K"/>
            <person name="Terakita A"/>
            <person name="Kuratani S"/>
            <person name="Sato K"/>
            <person name="Hyodo S Kuraku.S."/>
        </authorList>
    </citation>
    <scope>NUCLEOTIDE SEQUENCE [LARGE SCALE GENOMIC DNA]</scope>
</reference>
<organism evidence="26 27">
    <name type="scientific">Chiloscyllium punctatum</name>
    <name type="common">Brownbanded bambooshark</name>
    <name type="synonym">Hemiscyllium punctatum</name>
    <dbReference type="NCBI Taxonomy" id="137246"/>
    <lineage>
        <taxon>Eukaryota</taxon>
        <taxon>Metazoa</taxon>
        <taxon>Chordata</taxon>
        <taxon>Craniata</taxon>
        <taxon>Vertebrata</taxon>
        <taxon>Chondrichthyes</taxon>
        <taxon>Elasmobranchii</taxon>
        <taxon>Galeomorphii</taxon>
        <taxon>Galeoidea</taxon>
        <taxon>Orectolobiformes</taxon>
        <taxon>Hemiscylliidae</taxon>
        <taxon>Chiloscyllium</taxon>
    </lineage>
</organism>
<keyword evidence="27" id="KW-1185">Reference proteome</keyword>
<evidence type="ECO:0000256" key="6">
    <source>
        <dbReference type="ARBA" id="ARBA00022525"/>
    </source>
</evidence>
<evidence type="ECO:0000313" key="26">
    <source>
        <dbReference type="EMBL" id="GCC25359.1"/>
    </source>
</evidence>